<dbReference type="NCBIfam" id="TIGR04416">
    <property type="entry name" value="group_II_RT_mat"/>
    <property type="match status" value="1"/>
</dbReference>
<dbReference type="PANTHER" id="PTHR34047">
    <property type="entry name" value="NUCLEAR INTRON MATURASE 1, MITOCHONDRIAL-RELATED"/>
    <property type="match status" value="1"/>
</dbReference>
<dbReference type="Proteomes" id="UP000017126">
    <property type="component" value="Unassembled WGS sequence"/>
</dbReference>
<proteinExistence type="predicted"/>
<dbReference type="AlphaFoldDB" id="A0AAV3KYV6"/>
<organism evidence="2 3">
    <name type="scientific">Enterococcus faecium 10/96A</name>
    <dbReference type="NCBI Taxonomy" id="1391465"/>
    <lineage>
        <taxon>Bacteria</taxon>
        <taxon>Bacillati</taxon>
        <taxon>Bacillota</taxon>
        <taxon>Bacilli</taxon>
        <taxon>Lactobacillales</taxon>
        <taxon>Enterococcaceae</taxon>
        <taxon>Enterococcus</taxon>
    </lineage>
</organism>
<dbReference type="Gene3D" id="1.10.30.50">
    <property type="match status" value="1"/>
</dbReference>
<gene>
    <name evidence="2" type="ORF">O991_02510</name>
</gene>
<dbReference type="InterPro" id="IPR003615">
    <property type="entry name" value="HNH_nuc"/>
</dbReference>
<dbReference type="InterPro" id="IPR030931">
    <property type="entry name" value="Group_II_RT_mat"/>
</dbReference>
<dbReference type="RefSeq" id="WP_023043090.1">
    <property type="nucleotide sequence ID" value="NZ_KI518290.1"/>
</dbReference>
<evidence type="ECO:0000313" key="2">
    <source>
        <dbReference type="EMBL" id="ERT48478.1"/>
    </source>
</evidence>
<dbReference type="InterPro" id="IPR002711">
    <property type="entry name" value="HNH"/>
</dbReference>
<comment type="caution">
    <text evidence="2">The sequence shown here is derived from an EMBL/GenBank/DDBJ whole genome shotgun (WGS) entry which is preliminary data.</text>
</comment>
<evidence type="ECO:0000259" key="1">
    <source>
        <dbReference type="PROSITE" id="PS50878"/>
    </source>
</evidence>
<dbReference type="PROSITE" id="PS50878">
    <property type="entry name" value="RT_POL"/>
    <property type="match status" value="1"/>
</dbReference>
<dbReference type="GO" id="GO:0003676">
    <property type="term" value="F:nucleic acid binding"/>
    <property type="evidence" value="ECO:0007669"/>
    <property type="project" value="InterPro"/>
</dbReference>
<dbReference type="CDD" id="cd00085">
    <property type="entry name" value="HNHc"/>
    <property type="match status" value="1"/>
</dbReference>
<dbReference type="EMBL" id="AXOL01000069">
    <property type="protein sequence ID" value="ERT48478.1"/>
    <property type="molecule type" value="Genomic_DNA"/>
</dbReference>
<dbReference type="Pfam" id="PF00078">
    <property type="entry name" value="RVT_1"/>
    <property type="match status" value="1"/>
</dbReference>
<dbReference type="GO" id="GO:0004519">
    <property type="term" value="F:endonuclease activity"/>
    <property type="evidence" value="ECO:0007669"/>
    <property type="project" value="InterPro"/>
</dbReference>
<dbReference type="GO" id="GO:0008270">
    <property type="term" value="F:zinc ion binding"/>
    <property type="evidence" value="ECO:0007669"/>
    <property type="project" value="InterPro"/>
</dbReference>
<feature type="domain" description="Reverse transcriptase" evidence="1">
    <location>
        <begin position="70"/>
        <end position="337"/>
    </location>
</feature>
<dbReference type="SUPFAM" id="SSF56672">
    <property type="entry name" value="DNA/RNA polymerases"/>
    <property type="match status" value="1"/>
</dbReference>
<evidence type="ECO:0000313" key="3">
    <source>
        <dbReference type="Proteomes" id="UP000017126"/>
    </source>
</evidence>
<accession>A0AAV3KYV6</accession>
<dbReference type="CDD" id="cd01651">
    <property type="entry name" value="RT_G2_intron"/>
    <property type="match status" value="1"/>
</dbReference>
<name>A0AAV3KYV6_ENTFC</name>
<reference evidence="2 3" key="1">
    <citation type="submission" date="2013-09" db="EMBL/GenBank/DDBJ databases">
        <title>The Genome Sequence of Enterococcus faecium 10/96A.</title>
        <authorList>
            <consortium name="The Broad Institute Genome Sequencing Platform"/>
            <consortium name="The Broad Institute Genome Sequencing Center for Infectious Disease"/>
            <person name="Earl A.M."/>
            <person name="Gilmore M.S."/>
            <person name="Lebreton F."/>
            <person name="Courvalin P."/>
            <person name="Walker B."/>
            <person name="Young S.K."/>
            <person name="Zeng Q."/>
            <person name="Gargeya S."/>
            <person name="Fitzgerald M."/>
            <person name="Haas B."/>
            <person name="Abouelleil A."/>
            <person name="Alvarado L."/>
            <person name="Arachchi H.M."/>
            <person name="Berlin A.M."/>
            <person name="Chapman S.B."/>
            <person name="Dewar J."/>
            <person name="Goldberg J."/>
            <person name="Griggs A."/>
            <person name="Gujja S."/>
            <person name="Hansen M."/>
            <person name="Howarth C."/>
            <person name="Imamovic A."/>
            <person name="Larimer J."/>
            <person name="McCowan C."/>
            <person name="Murphy C."/>
            <person name="Neiman D."/>
            <person name="Pearson M."/>
            <person name="Priest M."/>
            <person name="Roberts A."/>
            <person name="Saif S."/>
            <person name="Shea T."/>
            <person name="Sisk P."/>
            <person name="Sykes S."/>
            <person name="Wortman J."/>
            <person name="Nusbaum C."/>
            <person name="Birren B."/>
        </authorList>
    </citation>
    <scope>NUCLEOTIDE SEQUENCE [LARGE SCALE GENOMIC DNA]</scope>
    <source>
        <strain evidence="2 3">10/96A</strain>
    </source>
</reference>
<dbReference type="InterPro" id="IPR000477">
    <property type="entry name" value="RT_dom"/>
</dbReference>
<dbReference type="Pfam" id="PF01844">
    <property type="entry name" value="HNH"/>
    <property type="match status" value="1"/>
</dbReference>
<sequence length="602" mass="69162">MYNMNGVRHALYEQSKAGMNFNNLSKLVVSKQNILLAYRNVRGNKGAKTPGTDGLTMAEVDSLSAEEVVENVRRKFNWYNPKPVRRVEIPKPNGKTRPLGIPTIWDRIIQQCILQVLEPICEAKFLPNSKGFRPNKSAEDAIASFMFNINRRHMTWVVDVDIKGFFDNVNHTKLMRLIWNMGIHDKQLLVVIRKMLKAPIQMPNGTLVYPDMGTPQGGILSPLLANIYLHELDVWLSSQWERMPTKHEYKEPPGRNGESTRSKACRALRKNSRLKEIHHVRYADDFKIVCSNRDEAERIFIATQIWLKEELKLDISPEKSQITDITIDYTEFLGFKIKANLKRNKWGGVSYIADKAMARIYRTLAGQITEIGRHKDRESMSKEIAKYNAMVMGIHNYYQIATGVYLSLDTISLRILRKLYTKTKYKGFSKTCPNPAIQIPPKYRETRQIRYIGDYPVLPIGYCKTKNAVQHKVEAHPYAEENRHELVALQISKMWNSKMAWADNIAFAVNCISRYAAQKGKCAITKRFLMMDEAEGHHINPRHKGGTDEYANIAILSPEAHLLVKVTNPILIKSMLAELKPNKKQMAKLNEFRTLYGTQAIE</sequence>
<dbReference type="PANTHER" id="PTHR34047:SF8">
    <property type="entry name" value="PROTEIN YKFC"/>
    <property type="match status" value="1"/>
</dbReference>
<protein>
    <recommendedName>
        <fullName evidence="1">Reverse transcriptase domain-containing protein</fullName>
    </recommendedName>
</protein>
<dbReference type="InterPro" id="IPR043502">
    <property type="entry name" value="DNA/RNA_pol_sf"/>
</dbReference>
<dbReference type="InterPro" id="IPR051083">
    <property type="entry name" value="GrpII_Intron_Splice-Mob/Def"/>
</dbReference>